<dbReference type="GO" id="GO:0005048">
    <property type="term" value="F:signal sequence binding"/>
    <property type="evidence" value="ECO:0007669"/>
    <property type="project" value="UniProtKB-UniRule"/>
</dbReference>
<evidence type="ECO:0000256" key="4">
    <source>
        <dbReference type="HAMAP-Rule" id="MF_02200"/>
    </source>
</evidence>
<keyword evidence="6" id="KW-1185">Reference proteome</keyword>
<name>A0A4R3JQQ5_9PROT</name>
<dbReference type="PANTHER" id="PTHR38603">
    <property type="entry name" value="CHAPERONE NAPD"/>
    <property type="match status" value="1"/>
</dbReference>
<dbReference type="GO" id="GO:0005737">
    <property type="term" value="C:cytoplasm"/>
    <property type="evidence" value="ECO:0007669"/>
    <property type="project" value="UniProtKB-SubCell"/>
</dbReference>
<comment type="subunit">
    <text evidence="4">Interacts with the cytoplasmic NapA precursor.</text>
</comment>
<dbReference type="OrthoDB" id="9181043at2"/>
<comment type="function">
    <text evidence="4">Chaperone for NapA, the catalytic subunit of the periplasmic nitrate reductase. It binds directly and specifically to the twin-arginine signal peptide of NapA, preventing premature interaction with the Tat translocase and premature export.</text>
</comment>
<reference evidence="5 6" key="1">
    <citation type="submission" date="2019-03" db="EMBL/GenBank/DDBJ databases">
        <title>Genomic Encyclopedia of Type Strains, Phase IV (KMG-IV): sequencing the most valuable type-strain genomes for metagenomic binning, comparative biology and taxonomic classification.</title>
        <authorList>
            <person name="Goeker M."/>
        </authorList>
    </citation>
    <scope>NUCLEOTIDE SEQUENCE [LARGE SCALE GENOMIC DNA]</scope>
    <source>
        <strain evidence="5 6">DSM 103923</strain>
    </source>
</reference>
<accession>A0A4R3JQQ5</accession>
<dbReference type="Gene3D" id="3.30.70.920">
    <property type="match status" value="1"/>
</dbReference>
<evidence type="ECO:0000256" key="1">
    <source>
        <dbReference type="ARBA" id="ARBA00004496"/>
    </source>
</evidence>
<gene>
    <name evidence="4" type="primary">napD</name>
    <name evidence="5" type="ORF">EDC61_12126</name>
</gene>
<dbReference type="HAMAP" id="MF_02200">
    <property type="entry name" value="NapD"/>
    <property type="match status" value="1"/>
</dbReference>
<evidence type="ECO:0000256" key="2">
    <source>
        <dbReference type="ARBA" id="ARBA00022490"/>
    </source>
</evidence>
<dbReference type="AlphaFoldDB" id="A0A4R3JQQ5"/>
<comment type="similarity">
    <text evidence="4">Belongs to the NapD family.</text>
</comment>
<evidence type="ECO:0000256" key="3">
    <source>
        <dbReference type="ARBA" id="ARBA00023186"/>
    </source>
</evidence>
<evidence type="ECO:0000313" key="5">
    <source>
        <dbReference type="EMBL" id="TCS69234.1"/>
    </source>
</evidence>
<comment type="subcellular location">
    <subcellularLocation>
        <location evidence="1 4">Cytoplasm</location>
    </subcellularLocation>
</comment>
<keyword evidence="2 4" id="KW-0963">Cytoplasm</keyword>
<evidence type="ECO:0000313" key="6">
    <source>
        <dbReference type="Proteomes" id="UP000295135"/>
    </source>
</evidence>
<comment type="caution">
    <text evidence="5">The sequence shown here is derived from an EMBL/GenBank/DDBJ whole genome shotgun (WGS) entry which is preliminary data.</text>
</comment>
<dbReference type="Pfam" id="PF03927">
    <property type="entry name" value="NapD"/>
    <property type="match status" value="1"/>
</dbReference>
<keyword evidence="3 4" id="KW-0143">Chaperone</keyword>
<dbReference type="RefSeq" id="WP_126460507.1">
    <property type="nucleotide sequence ID" value="NZ_AP018721.1"/>
</dbReference>
<sequence>MNLSGVLVVAKPEWVEQVVASLQGLPGVEVHQTDAETGRIVVVQEAADIHAELDALKRIKAVPHVIMAEMVYHYIAEDDKVYDQLPPELQADAGEACAIPTYLQD</sequence>
<dbReference type="EMBL" id="SLZY01000021">
    <property type="protein sequence ID" value="TCS69234.1"/>
    <property type="molecule type" value="Genomic_DNA"/>
</dbReference>
<protein>
    <recommendedName>
        <fullName evidence="4">Chaperone NapD</fullName>
    </recommendedName>
    <alternativeName>
        <fullName evidence="4">NapA signal peptide-binding chaperone NapD</fullName>
    </alternativeName>
</protein>
<dbReference type="Proteomes" id="UP000295135">
    <property type="component" value="Unassembled WGS sequence"/>
</dbReference>
<dbReference type="InterPro" id="IPR005623">
    <property type="entry name" value="Chaperone_NapD_NO3_reduct"/>
</dbReference>
<dbReference type="PANTHER" id="PTHR38603:SF1">
    <property type="entry name" value="CHAPERONE NAPD"/>
    <property type="match status" value="1"/>
</dbReference>
<proteinExistence type="inferred from homology"/>
<dbReference type="GO" id="GO:0051224">
    <property type="term" value="P:negative regulation of protein transport"/>
    <property type="evidence" value="ECO:0007669"/>
    <property type="project" value="UniProtKB-UniRule"/>
</dbReference>
<organism evidence="5 6">
    <name type="scientific">Sulfuritortus calidifontis</name>
    <dbReference type="NCBI Taxonomy" id="1914471"/>
    <lineage>
        <taxon>Bacteria</taxon>
        <taxon>Pseudomonadati</taxon>
        <taxon>Pseudomonadota</taxon>
        <taxon>Betaproteobacteria</taxon>
        <taxon>Nitrosomonadales</taxon>
        <taxon>Thiobacillaceae</taxon>
        <taxon>Sulfuritortus</taxon>
    </lineage>
</organism>